<keyword evidence="3" id="KW-1185">Reference proteome</keyword>
<dbReference type="AlphaFoldDB" id="A0AAV8Y1J0"/>
<dbReference type="Pfam" id="PF13843">
    <property type="entry name" value="DDE_Tnp_1_7"/>
    <property type="match status" value="1"/>
</dbReference>
<comment type="caution">
    <text evidence="2">The sequence shown here is derived from an EMBL/GenBank/DDBJ whole genome shotgun (WGS) entry which is preliminary data.</text>
</comment>
<organism evidence="2 3">
    <name type="scientific">Rhamnusium bicolor</name>
    <dbReference type="NCBI Taxonomy" id="1586634"/>
    <lineage>
        <taxon>Eukaryota</taxon>
        <taxon>Metazoa</taxon>
        <taxon>Ecdysozoa</taxon>
        <taxon>Arthropoda</taxon>
        <taxon>Hexapoda</taxon>
        <taxon>Insecta</taxon>
        <taxon>Pterygota</taxon>
        <taxon>Neoptera</taxon>
        <taxon>Endopterygota</taxon>
        <taxon>Coleoptera</taxon>
        <taxon>Polyphaga</taxon>
        <taxon>Cucujiformia</taxon>
        <taxon>Chrysomeloidea</taxon>
        <taxon>Cerambycidae</taxon>
        <taxon>Lepturinae</taxon>
        <taxon>Rhagiini</taxon>
        <taxon>Rhamnusium</taxon>
    </lineage>
</organism>
<reference evidence="2" key="1">
    <citation type="journal article" date="2023" name="Insect Mol. Biol.">
        <title>Genome sequencing provides insights into the evolution of gene families encoding plant cell wall-degrading enzymes in longhorned beetles.</title>
        <authorList>
            <person name="Shin N.R."/>
            <person name="Okamura Y."/>
            <person name="Kirsch R."/>
            <person name="Pauchet Y."/>
        </authorList>
    </citation>
    <scope>NUCLEOTIDE SEQUENCE</scope>
    <source>
        <strain evidence="2">RBIC_L_NR</strain>
    </source>
</reference>
<gene>
    <name evidence="2" type="ORF">NQ314_009358</name>
</gene>
<dbReference type="EMBL" id="JANEYF010002562">
    <property type="protein sequence ID" value="KAJ8944868.1"/>
    <property type="molecule type" value="Genomic_DNA"/>
</dbReference>
<accession>A0AAV8Y1J0</accession>
<dbReference type="PANTHER" id="PTHR47272">
    <property type="entry name" value="DDE_TNP_1_7 DOMAIN-CONTAINING PROTEIN"/>
    <property type="match status" value="1"/>
</dbReference>
<dbReference type="PANTHER" id="PTHR47272:SF1">
    <property type="entry name" value="PIGGYBAC TRANSPOSABLE ELEMENT-DERIVED PROTEIN 3-LIKE"/>
    <property type="match status" value="1"/>
</dbReference>
<evidence type="ECO:0000313" key="2">
    <source>
        <dbReference type="EMBL" id="KAJ8944868.1"/>
    </source>
</evidence>
<sequence length="175" mass="19783">MPAKPHKWGYKLFVLCGASGFSYNFAVYSGSENQPKFRSVDEPDLGASSNTVVRLCRAIPRTSWEYVCNFDGVKVTSVAWKDNKNVCLMSTSAGELSEGSVKHFDKKEKKFLYRRVAVQKNQTKILRLAEFRAEIADCLCRIGTERTSKRGRPSDVETKIAQKKKRSITTSYIPN</sequence>
<name>A0AAV8Y1J0_9CUCU</name>
<dbReference type="InterPro" id="IPR029526">
    <property type="entry name" value="PGBD"/>
</dbReference>
<feature type="domain" description="PiggyBac transposable element-derived protein" evidence="1">
    <location>
        <begin position="1"/>
        <end position="60"/>
    </location>
</feature>
<protein>
    <recommendedName>
        <fullName evidence="1">PiggyBac transposable element-derived protein domain-containing protein</fullName>
    </recommendedName>
</protein>
<evidence type="ECO:0000313" key="3">
    <source>
        <dbReference type="Proteomes" id="UP001162156"/>
    </source>
</evidence>
<evidence type="ECO:0000259" key="1">
    <source>
        <dbReference type="Pfam" id="PF13843"/>
    </source>
</evidence>
<proteinExistence type="predicted"/>
<dbReference type="Proteomes" id="UP001162156">
    <property type="component" value="Unassembled WGS sequence"/>
</dbReference>